<comment type="similarity">
    <text evidence="2 11">Belongs to the CPSF4/YTH1 family.</text>
</comment>
<dbReference type="AlphaFoldDB" id="A0A0A8LC06"/>
<evidence type="ECO:0000313" key="13">
    <source>
        <dbReference type="EMBL" id="CDO95700.1"/>
    </source>
</evidence>
<dbReference type="GO" id="GO:0031124">
    <property type="term" value="P:mRNA 3'-end processing"/>
    <property type="evidence" value="ECO:0007669"/>
    <property type="project" value="UniProtKB-UniRule"/>
</dbReference>
<feature type="zinc finger region" description="C3H1-type" evidence="10">
    <location>
        <begin position="61"/>
        <end position="88"/>
    </location>
</feature>
<dbReference type="PANTHER" id="PTHR23102">
    <property type="entry name" value="CLEAVAGE AND POLYADENYLATION SPECIFICITY FACTOR SUBUNIT 4-RELATED"/>
    <property type="match status" value="1"/>
</dbReference>
<feature type="domain" description="C3H1-type" evidence="12">
    <location>
        <begin position="147"/>
        <end position="169"/>
    </location>
</feature>
<dbReference type="InterPro" id="IPR000571">
    <property type="entry name" value="Znf_CCCH"/>
</dbReference>
<organism evidence="13 14">
    <name type="scientific">Kluyveromyces dobzhanskii CBS 2104</name>
    <dbReference type="NCBI Taxonomy" id="1427455"/>
    <lineage>
        <taxon>Eukaryota</taxon>
        <taxon>Fungi</taxon>
        <taxon>Dikarya</taxon>
        <taxon>Ascomycota</taxon>
        <taxon>Saccharomycotina</taxon>
        <taxon>Saccharomycetes</taxon>
        <taxon>Saccharomycetales</taxon>
        <taxon>Saccharomycetaceae</taxon>
        <taxon>Kluyveromyces</taxon>
    </lineage>
</organism>
<comment type="subcellular location">
    <subcellularLocation>
        <location evidence="1 11">Nucleus</location>
    </subcellularLocation>
</comment>
<evidence type="ECO:0000256" key="1">
    <source>
        <dbReference type="ARBA" id="ARBA00004123"/>
    </source>
</evidence>
<feature type="domain" description="C3H1-type" evidence="12">
    <location>
        <begin position="61"/>
        <end position="88"/>
    </location>
</feature>
<feature type="domain" description="C3H1-type" evidence="12">
    <location>
        <begin position="118"/>
        <end position="145"/>
    </location>
</feature>
<feature type="zinc finger region" description="C3H1-type" evidence="10">
    <location>
        <begin position="89"/>
        <end position="117"/>
    </location>
</feature>
<accession>A0A0A8LC06</accession>
<name>A0A0A8LC06_9SACH</name>
<feature type="zinc finger region" description="C3H1-type" evidence="10">
    <location>
        <begin position="147"/>
        <end position="169"/>
    </location>
</feature>
<sequence>MSIIHPDTSKYVFKFEPFLRKEYSFSLDPDRPVCQYYNSREGIKSCPNGTSCPNKHVLPIFQNKIVCKHWLRGLCKKNDQCEYLHEYNLRKMPECVFFTKNGYCTQSPECQYLHVDHKSQLEECEDYNMGFCPQGPSCTKKHVKKVMCPRYIAGFCPLGKDCDWSHPKFKLPSEHSKLRIKKDEHINTRKMDEERERRLNAIINGDLTVM</sequence>
<keyword evidence="14" id="KW-1185">Reference proteome</keyword>
<dbReference type="PANTHER" id="PTHR23102:SF24">
    <property type="entry name" value="CLEAVAGE AND POLYADENYLATION SPECIFICITY FACTOR SUBUNIT 4"/>
    <property type="match status" value="1"/>
</dbReference>
<dbReference type="SMART" id="SM00356">
    <property type="entry name" value="ZnF_C3H1"/>
    <property type="match status" value="5"/>
</dbReference>
<evidence type="ECO:0000256" key="9">
    <source>
        <dbReference type="ARBA" id="ARBA00023242"/>
    </source>
</evidence>
<dbReference type="InterPro" id="IPR045348">
    <property type="entry name" value="CPSF4/Yth1"/>
</dbReference>
<evidence type="ECO:0000256" key="8">
    <source>
        <dbReference type="ARBA" id="ARBA00022884"/>
    </source>
</evidence>
<feature type="zinc finger region" description="C3H1-type" evidence="10">
    <location>
        <begin position="118"/>
        <end position="145"/>
    </location>
</feature>
<dbReference type="GO" id="GO:0003723">
    <property type="term" value="F:RNA binding"/>
    <property type="evidence" value="ECO:0007669"/>
    <property type="project" value="UniProtKB-UniRule"/>
</dbReference>
<keyword evidence="9 11" id="KW-0539">Nucleus</keyword>
<evidence type="ECO:0000256" key="3">
    <source>
        <dbReference type="ARBA" id="ARBA00022664"/>
    </source>
</evidence>
<reference evidence="13 14" key="1">
    <citation type="submission" date="2014-03" db="EMBL/GenBank/DDBJ databases">
        <title>The genome of Kluyveromyces dobzhanskii.</title>
        <authorList>
            <person name="Nystedt B."/>
            <person name="Astrom S."/>
        </authorList>
    </citation>
    <scope>NUCLEOTIDE SEQUENCE [LARGE SCALE GENOMIC DNA]</scope>
    <source>
        <strain evidence="13 14">CBS 2104</strain>
    </source>
</reference>
<keyword evidence="7 10" id="KW-0862">Zinc</keyword>
<proteinExistence type="inferred from homology"/>
<dbReference type="Gene3D" id="4.10.1000.10">
    <property type="entry name" value="Zinc finger, CCCH-type"/>
    <property type="match status" value="2"/>
</dbReference>
<evidence type="ECO:0000256" key="4">
    <source>
        <dbReference type="ARBA" id="ARBA00022723"/>
    </source>
</evidence>
<dbReference type="PROSITE" id="PS50103">
    <property type="entry name" value="ZF_C3H1"/>
    <property type="match status" value="5"/>
</dbReference>
<keyword evidence="3 11" id="KW-0507">mRNA processing</keyword>
<evidence type="ECO:0000259" key="12">
    <source>
        <dbReference type="PROSITE" id="PS50103"/>
    </source>
</evidence>
<evidence type="ECO:0000256" key="5">
    <source>
        <dbReference type="ARBA" id="ARBA00022737"/>
    </source>
</evidence>
<keyword evidence="4 10" id="KW-0479">Metal-binding</keyword>
<keyword evidence="8 11" id="KW-0694">RNA-binding</keyword>
<evidence type="ECO:0000256" key="11">
    <source>
        <dbReference type="RuleBase" id="RU369008"/>
    </source>
</evidence>
<evidence type="ECO:0000256" key="2">
    <source>
        <dbReference type="ARBA" id="ARBA00008907"/>
    </source>
</evidence>
<dbReference type="InterPro" id="IPR036855">
    <property type="entry name" value="Znf_CCCH_sf"/>
</dbReference>
<feature type="domain" description="C3H1-type" evidence="12">
    <location>
        <begin position="28"/>
        <end position="59"/>
    </location>
</feature>
<dbReference type="Pfam" id="PF14608">
    <property type="entry name" value="zf-CCCH_2"/>
    <property type="match status" value="3"/>
</dbReference>
<keyword evidence="5 11" id="KW-0677">Repeat</keyword>
<dbReference type="Pfam" id="PF00642">
    <property type="entry name" value="zf-CCCH"/>
    <property type="match status" value="1"/>
</dbReference>
<dbReference type="GO" id="GO:0005634">
    <property type="term" value="C:nucleus"/>
    <property type="evidence" value="ECO:0007669"/>
    <property type="project" value="UniProtKB-SubCell"/>
</dbReference>
<evidence type="ECO:0000256" key="10">
    <source>
        <dbReference type="PROSITE-ProRule" id="PRU00723"/>
    </source>
</evidence>
<evidence type="ECO:0000313" key="14">
    <source>
        <dbReference type="Proteomes" id="UP000031516"/>
    </source>
</evidence>
<protein>
    <recommendedName>
        <fullName evidence="11">mRNA 3'-end-processing protein</fullName>
    </recommendedName>
</protein>
<evidence type="ECO:0000256" key="7">
    <source>
        <dbReference type="ARBA" id="ARBA00022833"/>
    </source>
</evidence>
<dbReference type="EMBL" id="CCBQ010000045">
    <property type="protein sequence ID" value="CDO95700.1"/>
    <property type="molecule type" value="Genomic_DNA"/>
</dbReference>
<dbReference type="Proteomes" id="UP000031516">
    <property type="component" value="Unassembled WGS sequence"/>
</dbReference>
<dbReference type="OrthoDB" id="1914176at2759"/>
<comment type="caution">
    <text evidence="13">The sequence shown here is derived from an EMBL/GenBank/DDBJ whole genome shotgun (WGS) entry which is preliminary data.</text>
</comment>
<evidence type="ECO:0000256" key="6">
    <source>
        <dbReference type="ARBA" id="ARBA00022771"/>
    </source>
</evidence>
<keyword evidence="6 10" id="KW-0863">Zinc-finger</keyword>
<feature type="domain" description="C3H1-type" evidence="12">
    <location>
        <begin position="89"/>
        <end position="117"/>
    </location>
</feature>
<feature type="zinc finger region" description="C3H1-type" evidence="10">
    <location>
        <begin position="28"/>
        <end position="59"/>
    </location>
</feature>
<comment type="function">
    <text evidence="11">Component of the cleavage factor I (CF I) involved in pre-mRNA 3'-end processing.</text>
</comment>
<dbReference type="FunFam" id="4.10.1000.10:FF:000012">
    <property type="entry name" value="cleavage and polyadenylation specificity factor subunit 4"/>
    <property type="match status" value="1"/>
</dbReference>
<dbReference type="GO" id="GO:0008270">
    <property type="term" value="F:zinc ion binding"/>
    <property type="evidence" value="ECO:0007669"/>
    <property type="project" value="UniProtKB-KW"/>
</dbReference>
<dbReference type="SUPFAM" id="SSF90229">
    <property type="entry name" value="CCCH zinc finger"/>
    <property type="match status" value="2"/>
</dbReference>
<gene>
    <name evidence="13" type="ORF">KLDO_g3931B</name>
</gene>